<dbReference type="Gene3D" id="3.40.50.720">
    <property type="entry name" value="NAD(P)-binding Rossmann-like Domain"/>
    <property type="match status" value="2"/>
</dbReference>
<organism evidence="5 6">
    <name type="scientific">Sistotremastrum niveocremeum HHB9708</name>
    <dbReference type="NCBI Taxonomy" id="1314777"/>
    <lineage>
        <taxon>Eukaryota</taxon>
        <taxon>Fungi</taxon>
        <taxon>Dikarya</taxon>
        <taxon>Basidiomycota</taxon>
        <taxon>Agaricomycotina</taxon>
        <taxon>Agaricomycetes</taxon>
        <taxon>Sistotremastrales</taxon>
        <taxon>Sistotremastraceae</taxon>
        <taxon>Sertulicium</taxon>
        <taxon>Sertulicium niveocremeum</taxon>
    </lineage>
</organism>
<feature type="domain" description="3-beta hydroxysteroid dehydrogenase/isomerase" evidence="4">
    <location>
        <begin position="8"/>
        <end position="225"/>
    </location>
</feature>
<keyword evidence="1" id="KW-0560">Oxidoreductase</keyword>
<reference evidence="5 6" key="1">
    <citation type="journal article" date="2016" name="Mol. Biol. Evol.">
        <title>Comparative Genomics of Early-Diverging Mushroom-Forming Fungi Provides Insights into the Origins of Lignocellulose Decay Capabilities.</title>
        <authorList>
            <person name="Nagy L.G."/>
            <person name="Riley R."/>
            <person name="Tritt A."/>
            <person name="Adam C."/>
            <person name="Daum C."/>
            <person name="Floudas D."/>
            <person name="Sun H."/>
            <person name="Yadav J.S."/>
            <person name="Pangilinan J."/>
            <person name="Larsson K.H."/>
            <person name="Matsuura K."/>
            <person name="Barry K."/>
            <person name="Labutti K."/>
            <person name="Kuo R."/>
            <person name="Ohm R.A."/>
            <person name="Bhattacharya S.S."/>
            <person name="Shirouzu T."/>
            <person name="Yoshinaga Y."/>
            <person name="Martin F.M."/>
            <person name="Grigoriev I.V."/>
            <person name="Hibbett D.S."/>
        </authorList>
    </citation>
    <scope>NUCLEOTIDE SEQUENCE [LARGE SCALE GENOMIC DNA]</scope>
    <source>
        <strain evidence="5 6">HHB9708</strain>
    </source>
</reference>
<gene>
    <name evidence="5" type="ORF">SISNIDRAFT_443588</name>
</gene>
<dbReference type="OrthoDB" id="10058185at2759"/>
<dbReference type="STRING" id="1314777.A0A164RSU1"/>
<sequence>MSTKQVYLVIGGSGFLGKHLVEMLLKKGEAVAIFDLVQRFTIENVPFFPGDIVDKASIENAIQKSGATVVFHTVSPIHGLPNPDIYTKVNVHGTQAVIDACIATSLKYLVYTSSAGVVFDGGDLIDVDERLPYPAKPYDIYNDTKAQAETLVLQANGKSGLKTCALRPAGIFGPGERQAIQHMVKPIAEKKTHFQIGPNTNLFDWTYVENVAHAHILAAQGLITQSAPLPTTIAKTVLEPINNTTGTYRIPTSEARPLGPAVDPPANAKEISSAFHSSFNPIDPTFVVHSKWDQYSPTGLQLAIDSAPEHTHPLQVAGQAFFITNGEPTYCWDFIRTLWFLISPSSFPSPSSPGYKKTVVLNYWVAICIAWITEWVYWVLRKEPVLTMERVGYLCATRWYNIEKARRVLGYAPIVGMDEGIRKTAEWWLAEQQKAS</sequence>
<evidence type="ECO:0000256" key="1">
    <source>
        <dbReference type="ARBA" id="ARBA00023002"/>
    </source>
</evidence>
<dbReference type="PANTHER" id="PTHR10366">
    <property type="entry name" value="NAD DEPENDENT EPIMERASE/DEHYDRATASE"/>
    <property type="match status" value="1"/>
</dbReference>
<dbReference type="GO" id="GO:0006696">
    <property type="term" value="P:ergosterol biosynthetic process"/>
    <property type="evidence" value="ECO:0007669"/>
    <property type="project" value="TreeGrafter"/>
</dbReference>
<dbReference type="SUPFAM" id="SSF51735">
    <property type="entry name" value="NAD(P)-binding Rossmann-fold domains"/>
    <property type="match status" value="1"/>
</dbReference>
<comment type="similarity">
    <text evidence="2">Belongs to the NAD(P)-dependent epimerase/dehydratase family. Dihydroflavonol-4-reductase subfamily.</text>
</comment>
<accession>A0A164RSU1</accession>
<dbReference type="InterPro" id="IPR002225">
    <property type="entry name" value="3Beta_OHSteriod_DH/Estase"/>
</dbReference>
<dbReference type="Pfam" id="PF01073">
    <property type="entry name" value="3Beta_HSD"/>
    <property type="match status" value="1"/>
</dbReference>
<evidence type="ECO:0000256" key="2">
    <source>
        <dbReference type="ARBA" id="ARBA00023445"/>
    </source>
</evidence>
<proteinExistence type="inferred from homology"/>
<keyword evidence="6" id="KW-1185">Reference proteome</keyword>
<dbReference type="AlphaFoldDB" id="A0A164RSU1"/>
<evidence type="ECO:0000259" key="4">
    <source>
        <dbReference type="Pfam" id="PF01073"/>
    </source>
</evidence>
<dbReference type="GO" id="GO:0000252">
    <property type="term" value="F:3-beta-hydroxysteroid dehydrogenase [NAD(P)+]/C4-decarboxylase activity"/>
    <property type="evidence" value="ECO:0007669"/>
    <property type="project" value="TreeGrafter"/>
</dbReference>
<name>A0A164RSU1_9AGAM</name>
<evidence type="ECO:0000256" key="3">
    <source>
        <dbReference type="SAM" id="Phobius"/>
    </source>
</evidence>
<dbReference type="EMBL" id="KV419418">
    <property type="protein sequence ID" value="KZS90848.1"/>
    <property type="molecule type" value="Genomic_DNA"/>
</dbReference>
<dbReference type="Proteomes" id="UP000076722">
    <property type="component" value="Unassembled WGS sequence"/>
</dbReference>
<keyword evidence="3" id="KW-1133">Transmembrane helix</keyword>
<dbReference type="GO" id="GO:0005783">
    <property type="term" value="C:endoplasmic reticulum"/>
    <property type="evidence" value="ECO:0007669"/>
    <property type="project" value="TreeGrafter"/>
</dbReference>
<evidence type="ECO:0000313" key="5">
    <source>
        <dbReference type="EMBL" id="KZS90848.1"/>
    </source>
</evidence>
<dbReference type="InterPro" id="IPR050425">
    <property type="entry name" value="NAD(P)_dehydrat-like"/>
</dbReference>
<keyword evidence="3" id="KW-0812">Transmembrane</keyword>
<protein>
    <submittedName>
        <fullName evidence="5">C-3 sterol dehydrogenase</fullName>
    </submittedName>
</protein>
<keyword evidence="3" id="KW-0472">Membrane</keyword>
<evidence type="ECO:0000313" key="6">
    <source>
        <dbReference type="Proteomes" id="UP000076722"/>
    </source>
</evidence>
<feature type="transmembrane region" description="Helical" evidence="3">
    <location>
        <begin position="361"/>
        <end position="380"/>
    </location>
</feature>
<dbReference type="InterPro" id="IPR036291">
    <property type="entry name" value="NAD(P)-bd_dom_sf"/>
</dbReference>
<dbReference type="PANTHER" id="PTHR10366:SF564">
    <property type="entry name" value="STEROL-4-ALPHA-CARBOXYLATE 3-DEHYDROGENASE, DECARBOXYLATING"/>
    <property type="match status" value="1"/>
</dbReference>